<keyword evidence="12" id="KW-0206">Cytoskeleton</keyword>
<dbReference type="GO" id="GO:0045010">
    <property type="term" value="P:actin nucleation"/>
    <property type="evidence" value="ECO:0007669"/>
    <property type="project" value="InterPro"/>
</dbReference>
<accession>A0A8J2LSL2</accession>
<protein>
    <recommendedName>
        <fullName evidence="15">KIND domain-containing protein</fullName>
    </recommendedName>
</protein>
<dbReference type="GO" id="GO:0003779">
    <property type="term" value="F:actin binding"/>
    <property type="evidence" value="ECO:0007669"/>
    <property type="project" value="UniProtKB-KW"/>
</dbReference>
<dbReference type="GO" id="GO:0040038">
    <property type="term" value="P:polar body extrusion after meiotic divisions"/>
    <property type="evidence" value="ECO:0007669"/>
    <property type="project" value="TreeGrafter"/>
</dbReference>
<proteinExistence type="inferred from homology"/>
<evidence type="ECO:0000256" key="9">
    <source>
        <dbReference type="ARBA" id="ARBA00022927"/>
    </source>
</evidence>
<name>A0A8J2LSL2_9HEXA</name>
<dbReference type="InterPro" id="IPR029901">
    <property type="entry name" value="Spire"/>
</dbReference>
<dbReference type="GO" id="GO:0005938">
    <property type="term" value="C:cell cortex"/>
    <property type="evidence" value="ECO:0007669"/>
    <property type="project" value="TreeGrafter"/>
</dbReference>
<dbReference type="GO" id="GO:0015031">
    <property type="term" value="P:protein transport"/>
    <property type="evidence" value="ECO:0007669"/>
    <property type="project" value="UniProtKB-KW"/>
</dbReference>
<organism evidence="16 17">
    <name type="scientific">Allacma fusca</name>
    <dbReference type="NCBI Taxonomy" id="39272"/>
    <lineage>
        <taxon>Eukaryota</taxon>
        <taxon>Metazoa</taxon>
        <taxon>Ecdysozoa</taxon>
        <taxon>Arthropoda</taxon>
        <taxon>Hexapoda</taxon>
        <taxon>Collembola</taxon>
        <taxon>Symphypleona</taxon>
        <taxon>Sminthuridae</taxon>
        <taxon>Allacma</taxon>
    </lineage>
</organism>
<dbReference type="PANTHER" id="PTHR21345:SF3">
    <property type="entry name" value="PROTEIN SPIRE"/>
    <property type="match status" value="1"/>
</dbReference>
<dbReference type="InterPro" id="IPR011019">
    <property type="entry name" value="KIND_dom"/>
</dbReference>
<comment type="similarity">
    <text evidence="4">Belongs to the spire family.</text>
</comment>
<sequence>MSIERPETDDEGIERDSGDSDDDRISTRAFNFDSILETCTRRLGSSASANPNHNHHMNCNGTSASSNANNNAGGSPTADAHYKAVCRALVAEALELSTFLQKVAQGTQQLRISSSFGISQSGYSHTVGPVLDHDPDLDKLNFTDWSTLPTVTTNQINCNTLSNLR</sequence>
<dbReference type="GO" id="GO:0051295">
    <property type="term" value="P:establishment of meiotic spindle localization"/>
    <property type="evidence" value="ECO:0007669"/>
    <property type="project" value="TreeGrafter"/>
</dbReference>
<dbReference type="PANTHER" id="PTHR21345">
    <property type="entry name" value="SPIRE"/>
    <property type="match status" value="1"/>
</dbReference>
<keyword evidence="8" id="KW-0677">Repeat</keyword>
<feature type="domain" description="KIND" evidence="15">
    <location>
        <begin position="77"/>
        <end position="101"/>
    </location>
</feature>
<evidence type="ECO:0000256" key="11">
    <source>
        <dbReference type="ARBA" id="ARBA00023203"/>
    </source>
</evidence>
<keyword evidence="11" id="KW-0009">Actin-binding</keyword>
<feature type="non-terminal residue" evidence="16">
    <location>
        <position position="1"/>
    </location>
</feature>
<evidence type="ECO:0000256" key="2">
    <source>
        <dbReference type="ARBA" id="ARBA00004245"/>
    </source>
</evidence>
<reference evidence="16" key="1">
    <citation type="submission" date="2021-06" db="EMBL/GenBank/DDBJ databases">
        <authorList>
            <person name="Hodson N. C."/>
            <person name="Mongue J. A."/>
            <person name="Jaron S. K."/>
        </authorList>
    </citation>
    <scope>NUCLEOTIDE SEQUENCE</scope>
</reference>
<evidence type="ECO:0000256" key="10">
    <source>
        <dbReference type="ARBA" id="ARBA00023136"/>
    </source>
</evidence>
<evidence type="ECO:0000313" key="17">
    <source>
        <dbReference type="Proteomes" id="UP000708208"/>
    </source>
</evidence>
<evidence type="ECO:0000313" key="16">
    <source>
        <dbReference type="EMBL" id="CAG7837248.1"/>
    </source>
</evidence>
<evidence type="ECO:0000256" key="1">
    <source>
        <dbReference type="ARBA" id="ARBA00004180"/>
    </source>
</evidence>
<keyword evidence="6" id="KW-1003">Cell membrane</keyword>
<dbReference type="OrthoDB" id="10043757at2759"/>
<evidence type="ECO:0000256" key="12">
    <source>
        <dbReference type="ARBA" id="ARBA00023212"/>
    </source>
</evidence>
<gene>
    <name evidence="16" type="ORF">AFUS01_LOCUS46391</name>
</gene>
<evidence type="ECO:0000256" key="8">
    <source>
        <dbReference type="ARBA" id="ARBA00022737"/>
    </source>
</evidence>
<feature type="region of interest" description="Disordered" evidence="14">
    <location>
        <begin position="1"/>
        <end position="26"/>
    </location>
</feature>
<comment type="caution">
    <text evidence="16">The sequence shown here is derived from an EMBL/GenBank/DDBJ whole genome shotgun (WGS) entry which is preliminary data.</text>
</comment>
<dbReference type="GO" id="GO:0030659">
    <property type="term" value="C:cytoplasmic vesicle membrane"/>
    <property type="evidence" value="ECO:0007669"/>
    <property type="project" value="UniProtKB-SubCell"/>
</dbReference>
<dbReference type="GO" id="GO:0036089">
    <property type="term" value="P:cleavage furrow formation"/>
    <property type="evidence" value="ECO:0007669"/>
    <property type="project" value="TreeGrafter"/>
</dbReference>
<keyword evidence="9" id="KW-0653">Protein transport</keyword>
<evidence type="ECO:0000256" key="4">
    <source>
        <dbReference type="ARBA" id="ARBA00010956"/>
    </source>
</evidence>
<evidence type="ECO:0000256" key="6">
    <source>
        <dbReference type="ARBA" id="ARBA00022475"/>
    </source>
</evidence>
<dbReference type="Pfam" id="PF16474">
    <property type="entry name" value="KIND"/>
    <property type="match status" value="1"/>
</dbReference>
<keyword evidence="5" id="KW-0813">Transport</keyword>
<comment type="subcellular location">
    <subcellularLocation>
        <location evidence="3">Cell membrane</location>
        <topology evidence="3">Peripheral membrane protein</topology>
        <orientation evidence="3">Cytoplasmic side</orientation>
    </subcellularLocation>
    <subcellularLocation>
        <location evidence="2">Cytoplasm</location>
        <location evidence="2">Cytoskeleton</location>
    </subcellularLocation>
    <subcellularLocation>
        <location evidence="1">Cytoplasmic vesicle membrane</location>
        <topology evidence="1">Peripheral membrane protein</topology>
        <orientation evidence="1">Cytoplasmic side</orientation>
    </subcellularLocation>
</comment>
<keyword evidence="13" id="KW-0968">Cytoplasmic vesicle</keyword>
<feature type="region of interest" description="Disordered" evidence="14">
    <location>
        <begin position="46"/>
        <end position="77"/>
    </location>
</feature>
<feature type="compositionally biased region" description="Low complexity" evidence="14">
    <location>
        <begin position="58"/>
        <end position="75"/>
    </location>
</feature>
<keyword evidence="10" id="KW-0472">Membrane</keyword>
<evidence type="ECO:0000256" key="7">
    <source>
        <dbReference type="ARBA" id="ARBA00022490"/>
    </source>
</evidence>
<evidence type="ECO:0000256" key="14">
    <source>
        <dbReference type="SAM" id="MobiDB-lite"/>
    </source>
</evidence>
<dbReference type="EMBL" id="CAJVCH010571342">
    <property type="protein sequence ID" value="CAG7837248.1"/>
    <property type="molecule type" value="Genomic_DNA"/>
</dbReference>
<dbReference type="GO" id="GO:0030041">
    <property type="term" value="P:actin filament polymerization"/>
    <property type="evidence" value="ECO:0007669"/>
    <property type="project" value="TreeGrafter"/>
</dbReference>
<dbReference type="GO" id="GO:0005856">
    <property type="term" value="C:cytoskeleton"/>
    <property type="evidence" value="ECO:0007669"/>
    <property type="project" value="UniProtKB-SubCell"/>
</dbReference>
<evidence type="ECO:0000256" key="5">
    <source>
        <dbReference type="ARBA" id="ARBA00022448"/>
    </source>
</evidence>
<evidence type="ECO:0000259" key="15">
    <source>
        <dbReference type="Pfam" id="PF16474"/>
    </source>
</evidence>
<dbReference type="Proteomes" id="UP000708208">
    <property type="component" value="Unassembled WGS sequence"/>
</dbReference>
<feature type="compositionally biased region" description="Basic and acidic residues" evidence="14">
    <location>
        <begin position="14"/>
        <end position="26"/>
    </location>
</feature>
<evidence type="ECO:0000256" key="13">
    <source>
        <dbReference type="ARBA" id="ARBA00023329"/>
    </source>
</evidence>
<dbReference type="AlphaFoldDB" id="A0A8J2LSL2"/>
<dbReference type="GO" id="GO:0051639">
    <property type="term" value="P:actin filament network formation"/>
    <property type="evidence" value="ECO:0007669"/>
    <property type="project" value="TreeGrafter"/>
</dbReference>
<dbReference type="GO" id="GO:0005886">
    <property type="term" value="C:plasma membrane"/>
    <property type="evidence" value="ECO:0007669"/>
    <property type="project" value="UniProtKB-SubCell"/>
</dbReference>
<dbReference type="GO" id="GO:0048193">
    <property type="term" value="P:Golgi vesicle transport"/>
    <property type="evidence" value="ECO:0007669"/>
    <property type="project" value="TreeGrafter"/>
</dbReference>
<keyword evidence="7" id="KW-0963">Cytoplasm</keyword>
<dbReference type="GO" id="GO:0008017">
    <property type="term" value="F:microtubule binding"/>
    <property type="evidence" value="ECO:0007669"/>
    <property type="project" value="TreeGrafter"/>
</dbReference>
<evidence type="ECO:0000256" key="3">
    <source>
        <dbReference type="ARBA" id="ARBA00004413"/>
    </source>
</evidence>
<keyword evidence="17" id="KW-1185">Reference proteome</keyword>